<protein>
    <submittedName>
        <fullName evidence="2">Uncharacterized protein</fullName>
    </submittedName>
</protein>
<evidence type="ECO:0000256" key="1">
    <source>
        <dbReference type="SAM" id="MobiDB-lite"/>
    </source>
</evidence>
<reference evidence="2 3" key="1">
    <citation type="journal article" date="2019" name="Int. J. Syst. Evol. Microbiol.">
        <title>The Global Catalogue of Microorganisms (GCM) 10K type strain sequencing project: providing services to taxonomists for standard genome sequencing and annotation.</title>
        <authorList>
            <consortium name="The Broad Institute Genomics Platform"/>
            <consortium name="The Broad Institute Genome Sequencing Center for Infectious Disease"/>
            <person name="Wu L."/>
            <person name="Ma J."/>
        </authorList>
    </citation>
    <scope>NUCLEOTIDE SEQUENCE [LARGE SCALE GENOMIC DNA]</scope>
    <source>
        <strain evidence="2 3">JCM 9650</strain>
    </source>
</reference>
<gene>
    <name evidence="2" type="ORF">GCM10010478_21110</name>
</gene>
<proteinExistence type="predicted"/>
<keyword evidence="3" id="KW-1185">Reference proteome</keyword>
<organism evidence="2 3">
    <name type="scientific">Streptomyces erythrogriseus</name>
    <dbReference type="NCBI Taxonomy" id="284027"/>
    <lineage>
        <taxon>Bacteria</taxon>
        <taxon>Bacillati</taxon>
        <taxon>Actinomycetota</taxon>
        <taxon>Actinomycetes</taxon>
        <taxon>Kitasatosporales</taxon>
        <taxon>Streptomycetaceae</taxon>
        <taxon>Streptomyces</taxon>
        <taxon>Streptomyces griseoincarnatus group</taxon>
    </lineage>
</organism>
<evidence type="ECO:0000313" key="2">
    <source>
        <dbReference type="EMBL" id="GAA2920570.1"/>
    </source>
</evidence>
<accession>A0ABN3WLL3</accession>
<evidence type="ECO:0000313" key="3">
    <source>
        <dbReference type="Proteomes" id="UP001501423"/>
    </source>
</evidence>
<dbReference type="EMBL" id="BAAAVA010000017">
    <property type="protein sequence ID" value="GAA2920570.1"/>
    <property type="molecule type" value="Genomic_DNA"/>
</dbReference>
<dbReference type="Proteomes" id="UP001501423">
    <property type="component" value="Unassembled WGS sequence"/>
</dbReference>
<sequence>MVGLGGMAQQGAGEAGSRPSEWWASVRVGTHGSAENGSGPDGTLSKDAAASADIVLCEICLANYFSRKC</sequence>
<feature type="region of interest" description="Disordered" evidence="1">
    <location>
        <begin position="1"/>
        <end position="44"/>
    </location>
</feature>
<name>A0ABN3WLL3_9ACTN</name>
<comment type="caution">
    <text evidence="2">The sequence shown here is derived from an EMBL/GenBank/DDBJ whole genome shotgun (WGS) entry which is preliminary data.</text>
</comment>